<comment type="caution">
    <text evidence="1">The sequence shown here is derived from an EMBL/GenBank/DDBJ whole genome shotgun (WGS) entry which is preliminary data.</text>
</comment>
<evidence type="ECO:0008006" key="3">
    <source>
        <dbReference type="Google" id="ProtNLM"/>
    </source>
</evidence>
<dbReference type="Proteomes" id="UP001620262">
    <property type="component" value="Unassembled WGS sequence"/>
</dbReference>
<accession>A0ABW8KXV6</accession>
<evidence type="ECO:0000313" key="1">
    <source>
        <dbReference type="EMBL" id="MFK3864626.1"/>
    </source>
</evidence>
<name>A0ABW8KXV6_9GAMM</name>
<dbReference type="Gene3D" id="2.60.120.590">
    <property type="entry name" value="Alpha-ketoglutarate-dependent dioxygenase AlkB-like"/>
    <property type="match status" value="1"/>
</dbReference>
<dbReference type="RefSeq" id="WP_404675564.1">
    <property type="nucleotide sequence ID" value="NZ_JBJDOT010000015.1"/>
</dbReference>
<evidence type="ECO:0000313" key="2">
    <source>
        <dbReference type="Proteomes" id="UP001620262"/>
    </source>
</evidence>
<gene>
    <name evidence="1" type="ORF">ACI2JU_12210</name>
</gene>
<protein>
    <recommendedName>
        <fullName evidence="3">Fe2OG dioxygenase domain-containing protein</fullName>
    </recommendedName>
</protein>
<proteinExistence type="predicted"/>
<reference evidence="1 2" key="1">
    <citation type="submission" date="2024-11" db="EMBL/GenBank/DDBJ databases">
        <title>The Natural Products Discovery Center: Release of the First 8490 Sequenced Strains for Exploring Actinobacteria Biosynthetic Diversity.</title>
        <authorList>
            <person name="Kalkreuter E."/>
            <person name="Kautsar S.A."/>
            <person name="Yang D."/>
            <person name="Bader C.D."/>
            <person name="Teijaro C.N."/>
            <person name="Fluegel L."/>
            <person name="Davis C.M."/>
            <person name="Simpson J.R."/>
            <person name="Lauterbach L."/>
            <person name="Steele A.D."/>
            <person name="Gui C."/>
            <person name="Meng S."/>
            <person name="Li G."/>
            <person name="Viehrig K."/>
            <person name="Ye F."/>
            <person name="Su P."/>
            <person name="Kiefer A.F."/>
            <person name="Nichols A."/>
            <person name="Cepeda A.J."/>
            <person name="Yan W."/>
            <person name="Fan B."/>
            <person name="Jiang Y."/>
            <person name="Adhikari A."/>
            <person name="Zheng C.-J."/>
            <person name="Schuster L."/>
            <person name="Cowan T.M."/>
            <person name="Smanski M.J."/>
            <person name="Chevrette M.G."/>
            <person name="De Carvalho L.P.S."/>
            <person name="Shen B."/>
        </authorList>
    </citation>
    <scope>NUCLEOTIDE SEQUENCE [LARGE SCALE GENOMIC DNA]</scope>
    <source>
        <strain evidence="1 2">NPDC078403</strain>
    </source>
</reference>
<dbReference type="EMBL" id="JBJDOT010000015">
    <property type="protein sequence ID" value="MFK3864626.1"/>
    <property type="molecule type" value="Genomic_DNA"/>
</dbReference>
<sequence length="409" mass="46641">MHAENSLSNSKNILINLTDQNSSDANLNYLLTHFCGTTITCAADITCVNDPQRIYVIGDLAKLDSCFNEHVELLVIKEFSLNIEPISNATLTTISHGQVPLNIHGAGVYYRKLFSDECDYFSKIKAEHDFQQLTESNKPSTALRKGIYISKVTQTNAKDEQLHFHLLRCSSNLTGATDNLRETDHHVVNLVNEAAKYDFTQPTDLNHVLAQIYENKAKDENNPKDVKAKIKAHSDKTKDMPKAGLIAFCTFYENSKFAELTPSKTDTFDWCYKKSSALTRLIFKLKPTVTDESLVKEFTVTLYPNSVFIIPLSTNRLYTHEIRPSVLNIDKIPIRMGYVIRCSNLEAVYTNDKTFIKENDELIEMKNINDENMLDLRDAYYQENKYQSHVDYGTVHFSMNSGDYKKPIL</sequence>
<dbReference type="InterPro" id="IPR037151">
    <property type="entry name" value="AlkB-like_sf"/>
</dbReference>
<keyword evidence="2" id="KW-1185">Reference proteome</keyword>
<organism evidence="1 2">
    <name type="scientific">Pseudoalteromonas rhizosphaerae</name>
    <dbReference type="NCBI Taxonomy" id="2518973"/>
    <lineage>
        <taxon>Bacteria</taxon>
        <taxon>Pseudomonadati</taxon>
        <taxon>Pseudomonadota</taxon>
        <taxon>Gammaproteobacteria</taxon>
        <taxon>Alteromonadales</taxon>
        <taxon>Pseudoalteromonadaceae</taxon>
        <taxon>Pseudoalteromonas</taxon>
    </lineage>
</organism>